<dbReference type="InterPro" id="IPR000086">
    <property type="entry name" value="NUDIX_hydrolase_dom"/>
</dbReference>
<dbReference type="EMBL" id="WJHE01000715">
    <property type="protein sequence ID" value="MST33762.1"/>
    <property type="molecule type" value="Genomic_DNA"/>
</dbReference>
<evidence type="ECO:0000313" key="3">
    <source>
        <dbReference type="EMBL" id="MST33762.1"/>
    </source>
</evidence>
<gene>
    <name evidence="3" type="ORF">GHK86_13680</name>
</gene>
<comment type="caution">
    <text evidence="3">The sequence shown here is derived from an EMBL/GenBank/DDBJ whole genome shotgun (WGS) entry which is preliminary data.</text>
</comment>
<keyword evidence="4" id="KW-1185">Reference proteome</keyword>
<evidence type="ECO:0000256" key="1">
    <source>
        <dbReference type="SAM" id="MobiDB-lite"/>
    </source>
</evidence>
<feature type="compositionally biased region" description="Basic and acidic residues" evidence="1">
    <location>
        <begin position="72"/>
        <end position="85"/>
    </location>
</feature>
<reference evidence="3 4" key="1">
    <citation type="submission" date="2019-11" db="EMBL/GenBank/DDBJ databases">
        <title>Acidiferrimicrobium australis gen. nov., sp. nov., an acidophilic and obligately heterotrophic, member of the Actinobacteria that catalyses dissimilatory oxido- reduction of iron isolated from metal-rich acidic water in Chile.</title>
        <authorList>
            <person name="Gonzalez D."/>
            <person name="Huber K."/>
            <person name="Hedrich S."/>
            <person name="Rojas-Villalobos C."/>
            <person name="Quatrini R."/>
            <person name="Dinamarca M.A."/>
            <person name="Schwarz A."/>
            <person name="Canales C."/>
            <person name="Nancucheo I."/>
        </authorList>
    </citation>
    <scope>NUCLEOTIDE SEQUENCE [LARGE SCALE GENOMIC DNA]</scope>
    <source>
        <strain evidence="3 4">USS-CCA1</strain>
    </source>
</reference>
<feature type="domain" description="Nudix hydrolase" evidence="2">
    <location>
        <begin position="23"/>
        <end position="70"/>
    </location>
</feature>
<organism evidence="3 4">
    <name type="scientific">Acidiferrimicrobium australe</name>
    <dbReference type="NCBI Taxonomy" id="2664430"/>
    <lineage>
        <taxon>Bacteria</taxon>
        <taxon>Bacillati</taxon>
        <taxon>Actinomycetota</taxon>
        <taxon>Acidimicrobiia</taxon>
        <taxon>Acidimicrobiales</taxon>
        <taxon>Acidimicrobiaceae</taxon>
        <taxon>Acidiferrimicrobium</taxon>
    </lineage>
</organism>
<sequence>MVDARYEWLEGPPVQGATPEAVPAATVVALRGGPAGLEILLVRRRRGGAFSGLWVFPGGRVEPADAAGAVSRPDDPPGERGGEVA</sequence>
<dbReference type="Gene3D" id="3.90.79.10">
    <property type="entry name" value="Nucleoside Triphosphate Pyrophosphohydrolase"/>
    <property type="match status" value="1"/>
</dbReference>
<dbReference type="Pfam" id="PF00293">
    <property type="entry name" value="NUDIX"/>
    <property type="match status" value="1"/>
</dbReference>
<evidence type="ECO:0000313" key="4">
    <source>
        <dbReference type="Proteomes" id="UP000437736"/>
    </source>
</evidence>
<dbReference type="SUPFAM" id="SSF55811">
    <property type="entry name" value="Nudix"/>
    <property type="match status" value="1"/>
</dbReference>
<evidence type="ECO:0000259" key="2">
    <source>
        <dbReference type="Pfam" id="PF00293"/>
    </source>
</evidence>
<dbReference type="InterPro" id="IPR015797">
    <property type="entry name" value="NUDIX_hydrolase-like_dom_sf"/>
</dbReference>
<dbReference type="Proteomes" id="UP000437736">
    <property type="component" value="Unassembled WGS sequence"/>
</dbReference>
<feature type="non-terminal residue" evidence="3">
    <location>
        <position position="85"/>
    </location>
</feature>
<proteinExistence type="predicted"/>
<feature type="region of interest" description="Disordered" evidence="1">
    <location>
        <begin position="64"/>
        <end position="85"/>
    </location>
</feature>
<accession>A0ABW9QWU5</accession>
<name>A0ABW9QWU5_9ACTN</name>
<protein>
    <recommendedName>
        <fullName evidence="2">Nudix hydrolase domain-containing protein</fullName>
    </recommendedName>
</protein>